<dbReference type="Proteomes" id="UP001162131">
    <property type="component" value="Unassembled WGS sequence"/>
</dbReference>
<name>A0AAU9KR76_9CILI</name>
<feature type="repeat" description="Solcar" evidence="6">
    <location>
        <begin position="8"/>
        <end position="99"/>
    </location>
</feature>
<feature type="repeat" description="Solcar" evidence="6">
    <location>
        <begin position="105"/>
        <end position="195"/>
    </location>
</feature>
<evidence type="ECO:0000256" key="6">
    <source>
        <dbReference type="PROSITE-ProRule" id="PRU00282"/>
    </source>
</evidence>
<evidence type="ECO:0000313" key="10">
    <source>
        <dbReference type="Proteomes" id="UP001162131"/>
    </source>
</evidence>
<dbReference type="InterPro" id="IPR023395">
    <property type="entry name" value="MCP_dom_sf"/>
</dbReference>
<comment type="similarity">
    <text evidence="7">Belongs to the mitochondrial carrier (TC 2.A.29) family.</text>
</comment>
<dbReference type="GO" id="GO:0016020">
    <property type="term" value="C:membrane"/>
    <property type="evidence" value="ECO:0007669"/>
    <property type="project" value="UniProtKB-SubCell"/>
</dbReference>
<keyword evidence="10" id="KW-1185">Reference proteome</keyword>
<reference evidence="9" key="1">
    <citation type="submission" date="2021-09" db="EMBL/GenBank/DDBJ databases">
        <authorList>
            <consortium name="AG Swart"/>
            <person name="Singh M."/>
            <person name="Singh A."/>
            <person name="Seah K."/>
            <person name="Emmerich C."/>
        </authorList>
    </citation>
    <scope>NUCLEOTIDE SEQUENCE</scope>
    <source>
        <strain evidence="9">ATCC30299</strain>
    </source>
</reference>
<evidence type="ECO:0008006" key="11">
    <source>
        <dbReference type="Google" id="ProtNLM"/>
    </source>
</evidence>
<keyword evidence="3 6" id="KW-0812">Transmembrane</keyword>
<feature type="repeat" description="Solcar" evidence="6">
    <location>
        <begin position="220"/>
        <end position="309"/>
    </location>
</feature>
<dbReference type="GO" id="GO:0055085">
    <property type="term" value="P:transmembrane transport"/>
    <property type="evidence" value="ECO:0007669"/>
    <property type="project" value="InterPro"/>
</dbReference>
<evidence type="ECO:0000313" key="9">
    <source>
        <dbReference type="EMBL" id="CAG9335789.1"/>
    </source>
</evidence>
<dbReference type="PROSITE" id="PS50920">
    <property type="entry name" value="SOLCAR"/>
    <property type="match status" value="3"/>
</dbReference>
<evidence type="ECO:0000256" key="1">
    <source>
        <dbReference type="ARBA" id="ARBA00004141"/>
    </source>
</evidence>
<evidence type="ECO:0000256" key="4">
    <source>
        <dbReference type="ARBA" id="ARBA00022737"/>
    </source>
</evidence>
<dbReference type="Gene3D" id="1.50.40.10">
    <property type="entry name" value="Mitochondrial carrier domain"/>
    <property type="match status" value="1"/>
</dbReference>
<accession>A0AAU9KR76</accession>
<feature type="transmembrane region" description="Helical" evidence="8">
    <location>
        <begin position="166"/>
        <end position="184"/>
    </location>
</feature>
<comment type="caution">
    <text evidence="9">The sequence shown here is derived from an EMBL/GenBank/DDBJ whole genome shotgun (WGS) entry which is preliminary data.</text>
</comment>
<dbReference type="Pfam" id="PF00153">
    <property type="entry name" value="Mito_carr"/>
    <property type="match status" value="3"/>
</dbReference>
<dbReference type="PANTHER" id="PTHR24089">
    <property type="entry name" value="SOLUTE CARRIER FAMILY 25"/>
    <property type="match status" value="1"/>
</dbReference>
<dbReference type="InterPro" id="IPR002067">
    <property type="entry name" value="MCP"/>
</dbReference>
<dbReference type="EMBL" id="CAJZBQ010000063">
    <property type="protein sequence ID" value="CAG9335789.1"/>
    <property type="molecule type" value="Genomic_DNA"/>
</dbReference>
<evidence type="ECO:0000256" key="3">
    <source>
        <dbReference type="ARBA" id="ARBA00022692"/>
    </source>
</evidence>
<evidence type="ECO:0000256" key="7">
    <source>
        <dbReference type="RuleBase" id="RU000488"/>
    </source>
</evidence>
<protein>
    <recommendedName>
        <fullName evidence="11">ADP,ATP carrier protein</fullName>
    </recommendedName>
</protein>
<keyword evidence="4" id="KW-0677">Repeat</keyword>
<dbReference type="SUPFAM" id="SSF103506">
    <property type="entry name" value="Mitochondrial carrier"/>
    <property type="match status" value="1"/>
</dbReference>
<evidence type="ECO:0000256" key="5">
    <source>
        <dbReference type="ARBA" id="ARBA00023136"/>
    </source>
</evidence>
<keyword evidence="2 7" id="KW-0813">Transport</keyword>
<dbReference type="InterPro" id="IPR018108">
    <property type="entry name" value="MCP_transmembrane"/>
</dbReference>
<evidence type="ECO:0000256" key="2">
    <source>
        <dbReference type="ARBA" id="ARBA00022448"/>
    </source>
</evidence>
<dbReference type="PRINTS" id="PR00926">
    <property type="entry name" value="MITOCARRIER"/>
</dbReference>
<organism evidence="9 10">
    <name type="scientific">Blepharisma stoltei</name>
    <dbReference type="NCBI Taxonomy" id="1481888"/>
    <lineage>
        <taxon>Eukaryota</taxon>
        <taxon>Sar</taxon>
        <taxon>Alveolata</taxon>
        <taxon>Ciliophora</taxon>
        <taxon>Postciliodesmatophora</taxon>
        <taxon>Heterotrichea</taxon>
        <taxon>Heterotrichida</taxon>
        <taxon>Blepharismidae</taxon>
        <taxon>Blepharisma</taxon>
    </lineage>
</organism>
<comment type="subcellular location">
    <subcellularLocation>
        <location evidence="1">Membrane</location>
        <topology evidence="1">Multi-pass membrane protein</topology>
    </subcellularLocation>
</comment>
<keyword evidence="8" id="KW-1133">Transmembrane helix</keyword>
<gene>
    <name evidence="9" type="ORF">BSTOLATCC_MIC65111</name>
</gene>
<proteinExistence type="inferred from homology"/>
<feature type="transmembrane region" description="Helical" evidence="8">
    <location>
        <begin position="218"/>
        <end position="240"/>
    </location>
</feature>
<dbReference type="AlphaFoldDB" id="A0AAU9KR76"/>
<evidence type="ECO:0000256" key="8">
    <source>
        <dbReference type="SAM" id="Phobius"/>
    </source>
</evidence>
<keyword evidence="5 6" id="KW-0472">Membrane</keyword>
<sequence length="314" mass="35952">MAKEDYTKNSTIASAFGIATGIISKTLVSPLDRIQLILQSQSLNKLPANEKYNGMFNFLWNVRSREGIRAIWRGNFATIINILPRTTIRLHFHLWLRNRITKNQGSFVWEMMTSGISSGVSLLSTYPLDIIRTRLMTDLSSKRDTRNYKGVIDCFKKISNEEGIKGFYKGSIITFLGLVPYLGLSTYTFNLLADYYFTTQKQAFLGINEYYNVMKWNYPYWILDFFGVASVATGISKFLVYPLETIKAKMQVSGARGYEAGYSSYRQCVADIVKREGVLGFYRGFFVCVVKAAPATTLYMTIFEWFNQYTKMAL</sequence>